<organism evidence="1 2">
    <name type="scientific">Phascolomyces articulosus</name>
    <dbReference type="NCBI Taxonomy" id="60185"/>
    <lineage>
        <taxon>Eukaryota</taxon>
        <taxon>Fungi</taxon>
        <taxon>Fungi incertae sedis</taxon>
        <taxon>Mucoromycota</taxon>
        <taxon>Mucoromycotina</taxon>
        <taxon>Mucoromycetes</taxon>
        <taxon>Mucorales</taxon>
        <taxon>Lichtheimiaceae</taxon>
        <taxon>Phascolomyces</taxon>
    </lineage>
</organism>
<sequence length="111" mass="12694">MDGLSQLAHYGPLYVGYNNSPQIWIPFTTKTMQCLSDIYGFDVTKKVFERKEVLVRPNDKIYEVFDTCKVGAWPYRTKKSTTIQTVVNVNDIVSIVWSIESSSNIYCLDVA</sequence>
<proteinExistence type="predicted"/>
<dbReference type="EMBL" id="JAIXMP010000005">
    <property type="protein sequence ID" value="KAI9272641.1"/>
    <property type="molecule type" value="Genomic_DNA"/>
</dbReference>
<gene>
    <name evidence="1" type="ORF">BDA99DRAFT_533475</name>
</gene>
<dbReference type="Proteomes" id="UP001209540">
    <property type="component" value="Unassembled WGS sequence"/>
</dbReference>
<accession>A0AAD5PHM3</accession>
<protein>
    <submittedName>
        <fullName evidence="1">Uncharacterized protein</fullName>
    </submittedName>
</protein>
<name>A0AAD5PHM3_9FUNG</name>
<keyword evidence="2" id="KW-1185">Reference proteome</keyword>
<comment type="caution">
    <text evidence="1">The sequence shown here is derived from an EMBL/GenBank/DDBJ whole genome shotgun (WGS) entry which is preliminary data.</text>
</comment>
<dbReference type="AlphaFoldDB" id="A0AAD5PHM3"/>
<reference evidence="1" key="2">
    <citation type="submission" date="2023-02" db="EMBL/GenBank/DDBJ databases">
        <authorList>
            <consortium name="DOE Joint Genome Institute"/>
            <person name="Mondo S.J."/>
            <person name="Chang Y."/>
            <person name="Wang Y."/>
            <person name="Ahrendt S."/>
            <person name="Andreopoulos W."/>
            <person name="Barry K."/>
            <person name="Beard J."/>
            <person name="Benny G.L."/>
            <person name="Blankenship S."/>
            <person name="Bonito G."/>
            <person name="Cuomo C."/>
            <person name="Desiro A."/>
            <person name="Gervers K.A."/>
            <person name="Hundley H."/>
            <person name="Kuo A."/>
            <person name="LaButti K."/>
            <person name="Lang B.F."/>
            <person name="Lipzen A."/>
            <person name="O'Donnell K."/>
            <person name="Pangilinan J."/>
            <person name="Reynolds N."/>
            <person name="Sandor L."/>
            <person name="Smith M.W."/>
            <person name="Tsang A."/>
            <person name="Grigoriev I.V."/>
            <person name="Stajich J.E."/>
            <person name="Spatafora J.W."/>
        </authorList>
    </citation>
    <scope>NUCLEOTIDE SEQUENCE</scope>
    <source>
        <strain evidence="1">RSA 2281</strain>
    </source>
</reference>
<evidence type="ECO:0000313" key="1">
    <source>
        <dbReference type="EMBL" id="KAI9272641.1"/>
    </source>
</evidence>
<evidence type="ECO:0000313" key="2">
    <source>
        <dbReference type="Proteomes" id="UP001209540"/>
    </source>
</evidence>
<reference evidence="1" key="1">
    <citation type="journal article" date="2022" name="IScience">
        <title>Evolution of zygomycete secretomes and the origins of terrestrial fungal ecologies.</title>
        <authorList>
            <person name="Chang Y."/>
            <person name="Wang Y."/>
            <person name="Mondo S."/>
            <person name="Ahrendt S."/>
            <person name="Andreopoulos W."/>
            <person name="Barry K."/>
            <person name="Beard J."/>
            <person name="Benny G.L."/>
            <person name="Blankenship S."/>
            <person name="Bonito G."/>
            <person name="Cuomo C."/>
            <person name="Desiro A."/>
            <person name="Gervers K.A."/>
            <person name="Hundley H."/>
            <person name="Kuo A."/>
            <person name="LaButti K."/>
            <person name="Lang B.F."/>
            <person name="Lipzen A."/>
            <person name="O'Donnell K."/>
            <person name="Pangilinan J."/>
            <person name="Reynolds N."/>
            <person name="Sandor L."/>
            <person name="Smith M.E."/>
            <person name="Tsang A."/>
            <person name="Grigoriev I.V."/>
            <person name="Stajich J.E."/>
            <person name="Spatafora J.W."/>
        </authorList>
    </citation>
    <scope>NUCLEOTIDE SEQUENCE</scope>
    <source>
        <strain evidence="1">RSA 2281</strain>
    </source>
</reference>